<accession>A0ACC8EM87</accession>
<protein>
    <submittedName>
        <fullName evidence="1">4-carboxymuconolactone decarboxylase-like protein</fullName>
    </submittedName>
</protein>
<evidence type="ECO:0000313" key="1">
    <source>
        <dbReference type="EMBL" id="OCK87455.1"/>
    </source>
</evidence>
<dbReference type="Proteomes" id="UP000250078">
    <property type="component" value="Unassembled WGS sequence"/>
</dbReference>
<gene>
    <name evidence="1" type="ORF">K441DRAFT_670624</name>
</gene>
<name>A0ACC8EM87_9PEZI</name>
<reference evidence="1 2" key="1">
    <citation type="journal article" date="2016" name="Nat. Commun.">
        <title>Ectomycorrhizal ecology is imprinted in the genome of the dominant symbiotic fungus Cenococcum geophilum.</title>
        <authorList>
            <consortium name="DOE Joint Genome Institute"/>
            <person name="Peter M."/>
            <person name="Kohler A."/>
            <person name="Ohm R.A."/>
            <person name="Kuo A."/>
            <person name="Krutzmann J."/>
            <person name="Morin E."/>
            <person name="Arend M."/>
            <person name="Barry K.W."/>
            <person name="Binder M."/>
            <person name="Choi C."/>
            <person name="Clum A."/>
            <person name="Copeland A."/>
            <person name="Grisel N."/>
            <person name="Haridas S."/>
            <person name="Kipfer T."/>
            <person name="LaButti K."/>
            <person name="Lindquist E."/>
            <person name="Lipzen A."/>
            <person name="Maire R."/>
            <person name="Meier B."/>
            <person name="Mihaltcheva S."/>
            <person name="Molinier V."/>
            <person name="Murat C."/>
            <person name="Poggeler S."/>
            <person name="Quandt C.A."/>
            <person name="Sperisen C."/>
            <person name="Tritt A."/>
            <person name="Tisserant E."/>
            <person name="Crous P.W."/>
            <person name="Henrissat B."/>
            <person name="Nehls U."/>
            <person name="Egli S."/>
            <person name="Spatafora J.W."/>
            <person name="Grigoriev I.V."/>
            <person name="Martin F.M."/>
        </authorList>
    </citation>
    <scope>NUCLEOTIDE SEQUENCE [LARGE SCALE GENOMIC DNA]</scope>
    <source>
        <strain evidence="1 2">1.58</strain>
    </source>
</reference>
<sequence length="231" mass="26036">MRLPYVPNPPQFENADDQAIVERVQQRRGEAGLLELDLSLLHSPPVADGWNSFLGSIRTQTTLSTSIRETAICRVAILNNAWFEWEHHAPILRACPNIKEEHIWHILQAPQPKLHETVSANPAVSSVITKASSLEKWTEACHEADYADEKHFAVIAYTDAMTLGVRVSDAVFERLKQNFSDREVVEITATIAAYNCVSRFLVALDVGERNAQERPAVHDQYFHRAYPAAHC</sequence>
<keyword evidence="2" id="KW-1185">Reference proteome</keyword>
<dbReference type="EMBL" id="KV748260">
    <property type="protein sequence ID" value="OCK87455.1"/>
    <property type="molecule type" value="Genomic_DNA"/>
</dbReference>
<organism evidence="1 2">
    <name type="scientific">Cenococcum geophilum 1.58</name>
    <dbReference type="NCBI Taxonomy" id="794803"/>
    <lineage>
        <taxon>Eukaryota</taxon>
        <taxon>Fungi</taxon>
        <taxon>Dikarya</taxon>
        <taxon>Ascomycota</taxon>
        <taxon>Pezizomycotina</taxon>
        <taxon>Dothideomycetes</taxon>
        <taxon>Pleosporomycetidae</taxon>
        <taxon>Gloniales</taxon>
        <taxon>Gloniaceae</taxon>
        <taxon>Cenococcum</taxon>
    </lineage>
</organism>
<evidence type="ECO:0000313" key="2">
    <source>
        <dbReference type="Proteomes" id="UP000250078"/>
    </source>
</evidence>
<proteinExistence type="predicted"/>